<evidence type="ECO:0000313" key="5">
    <source>
        <dbReference type="Proteomes" id="UP000230750"/>
    </source>
</evidence>
<dbReference type="PANTHER" id="PTHR43677:SF3">
    <property type="entry name" value="PROSTAGLANDIN REDUCTASE 3"/>
    <property type="match status" value="1"/>
</dbReference>
<dbReference type="InterPro" id="IPR036291">
    <property type="entry name" value="NAD(P)-bd_dom_sf"/>
</dbReference>
<dbReference type="Pfam" id="PF00107">
    <property type="entry name" value="ADH_zinc_N"/>
    <property type="match status" value="1"/>
</dbReference>
<evidence type="ECO:0000256" key="1">
    <source>
        <dbReference type="ARBA" id="ARBA00011981"/>
    </source>
</evidence>
<dbReference type="EMBL" id="MRZV01000292">
    <property type="protein sequence ID" value="PIK53324.1"/>
    <property type="molecule type" value="Genomic_DNA"/>
</dbReference>
<dbReference type="EC" id="1.3.1.48" evidence="1"/>
<name>A0A2G8KZ78_STIJA</name>
<dbReference type="PANTHER" id="PTHR43677">
    <property type="entry name" value="SHORT-CHAIN DEHYDROGENASE/REDUCTASE"/>
    <property type="match status" value="1"/>
</dbReference>
<dbReference type="Gene3D" id="3.40.50.720">
    <property type="entry name" value="NAD(P)-binding Rossmann-like Domain"/>
    <property type="match status" value="1"/>
</dbReference>
<gene>
    <name evidence="4" type="ORF">BSL78_09803</name>
</gene>
<evidence type="ECO:0000256" key="2">
    <source>
        <dbReference type="ARBA" id="ARBA00023002"/>
    </source>
</evidence>
<evidence type="ECO:0000313" key="4">
    <source>
        <dbReference type="EMBL" id="PIK53324.1"/>
    </source>
</evidence>
<dbReference type="InterPro" id="IPR011032">
    <property type="entry name" value="GroES-like_sf"/>
</dbReference>
<accession>A0A2G8KZ78</accession>
<dbReference type="Gene3D" id="3.90.180.10">
    <property type="entry name" value="Medium-chain alcohol dehydrogenases, catalytic domain"/>
    <property type="match status" value="1"/>
</dbReference>
<dbReference type="SUPFAM" id="SSF51735">
    <property type="entry name" value="NAD(P)-binding Rossmann-fold domains"/>
    <property type="match status" value="1"/>
</dbReference>
<dbReference type="InterPro" id="IPR051397">
    <property type="entry name" value="Zn-ADH-like_protein"/>
</dbReference>
<sequence>MKRAALKIVFDISAAAMTTIKKMMAALPNMYRKITVTKLSNNFREATELQKVDFPSNIKDDHIVIRNRYSGINASDVNVANGLGGYTDSPPPFNVGFESIGEIAMLGNGVKNLKVGQPVAAMTLGSHGEYQELPAKFAIPLPDVKPEYLALMASAMTADMAYQECGPLKAGQSVLVTGVHNCCRWTGQFAVQLAKLAGCHVIGRCSTDEKVEFLKTLGCDRPINYKKENLKSVLKNEYKKGVDVIYESVGGDIFDTCFNALAVYGKVIVIGAISSYSFDAKVHNSPVLPRLPLTLLMKSASIHGFFLFRYAHKYRESMMRLMQLYGSGQLHVAMDNGKNSPTGHFQTLESVYDAIDYMYSGRNEGKIYVKIGESSKL</sequence>
<dbReference type="GO" id="GO:0047522">
    <property type="term" value="F:15-oxoprostaglandin 13-reductase [NAD(P)+] activity"/>
    <property type="evidence" value="ECO:0007669"/>
    <property type="project" value="UniProtKB-EC"/>
</dbReference>
<dbReference type="OrthoDB" id="9992527at2759"/>
<dbReference type="Proteomes" id="UP000230750">
    <property type="component" value="Unassembled WGS sequence"/>
</dbReference>
<dbReference type="InterPro" id="IPR020843">
    <property type="entry name" value="ER"/>
</dbReference>
<dbReference type="SMART" id="SM00829">
    <property type="entry name" value="PKS_ER"/>
    <property type="match status" value="1"/>
</dbReference>
<evidence type="ECO:0000259" key="3">
    <source>
        <dbReference type="SMART" id="SM00829"/>
    </source>
</evidence>
<keyword evidence="5" id="KW-1185">Reference proteome</keyword>
<dbReference type="AlphaFoldDB" id="A0A2G8KZ78"/>
<dbReference type="GO" id="GO:0005739">
    <property type="term" value="C:mitochondrion"/>
    <property type="evidence" value="ECO:0007669"/>
    <property type="project" value="TreeGrafter"/>
</dbReference>
<dbReference type="Pfam" id="PF08240">
    <property type="entry name" value="ADH_N"/>
    <property type="match status" value="1"/>
</dbReference>
<dbReference type="FunFam" id="3.40.50.720:FF:000121">
    <property type="entry name" value="Prostaglandin reductase 2"/>
    <property type="match status" value="1"/>
</dbReference>
<feature type="domain" description="Enoyl reductase (ER)" evidence="3">
    <location>
        <begin position="47"/>
        <end position="369"/>
    </location>
</feature>
<comment type="caution">
    <text evidence="4">The sequence shown here is derived from an EMBL/GenBank/DDBJ whole genome shotgun (WGS) entry which is preliminary data.</text>
</comment>
<keyword evidence="2" id="KW-0560">Oxidoreductase</keyword>
<dbReference type="STRING" id="307972.A0A2G8KZ78"/>
<protein>
    <recommendedName>
        <fullName evidence="1">15-oxoprostaglandin 13-reductase</fullName>
        <ecNumber evidence="1">1.3.1.48</ecNumber>
    </recommendedName>
</protein>
<dbReference type="InterPro" id="IPR013149">
    <property type="entry name" value="ADH-like_C"/>
</dbReference>
<dbReference type="SUPFAM" id="SSF50129">
    <property type="entry name" value="GroES-like"/>
    <property type="match status" value="1"/>
</dbReference>
<organism evidence="4 5">
    <name type="scientific">Stichopus japonicus</name>
    <name type="common">Sea cucumber</name>
    <dbReference type="NCBI Taxonomy" id="307972"/>
    <lineage>
        <taxon>Eukaryota</taxon>
        <taxon>Metazoa</taxon>
        <taxon>Echinodermata</taxon>
        <taxon>Eleutherozoa</taxon>
        <taxon>Echinozoa</taxon>
        <taxon>Holothuroidea</taxon>
        <taxon>Aspidochirotacea</taxon>
        <taxon>Aspidochirotida</taxon>
        <taxon>Stichopodidae</taxon>
        <taxon>Apostichopus</taxon>
    </lineage>
</organism>
<proteinExistence type="predicted"/>
<dbReference type="InterPro" id="IPR013154">
    <property type="entry name" value="ADH-like_N"/>
</dbReference>
<reference evidence="4 5" key="1">
    <citation type="journal article" date="2017" name="PLoS Biol.">
        <title>The sea cucumber genome provides insights into morphological evolution and visceral regeneration.</title>
        <authorList>
            <person name="Zhang X."/>
            <person name="Sun L."/>
            <person name="Yuan J."/>
            <person name="Sun Y."/>
            <person name="Gao Y."/>
            <person name="Zhang L."/>
            <person name="Li S."/>
            <person name="Dai H."/>
            <person name="Hamel J.F."/>
            <person name="Liu C."/>
            <person name="Yu Y."/>
            <person name="Liu S."/>
            <person name="Lin W."/>
            <person name="Guo K."/>
            <person name="Jin S."/>
            <person name="Xu P."/>
            <person name="Storey K.B."/>
            <person name="Huan P."/>
            <person name="Zhang T."/>
            <person name="Zhou Y."/>
            <person name="Zhang J."/>
            <person name="Lin C."/>
            <person name="Li X."/>
            <person name="Xing L."/>
            <person name="Huo D."/>
            <person name="Sun M."/>
            <person name="Wang L."/>
            <person name="Mercier A."/>
            <person name="Li F."/>
            <person name="Yang H."/>
            <person name="Xiang J."/>
        </authorList>
    </citation>
    <scope>NUCLEOTIDE SEQUENCE [LARGE SCALE GENOMIC DNA]</scope>
    <source>
        <strain evidence="4">Shaxun</strain>
        <tissue evidence="4">Muscle</tissue>
    </source>
</reference>